<dbReference type="Proteomes" id="UP000001861">
    <property type="component" value="Unassembled WGS sequence"/>
</dbReference>
<dbReference type="STRING" id="240176.A8N2U8"/>
<dbReference type="SUPFAM" id="SSF48371">
    <property type="entry name" value="ARM repeat"/>
    <property type="match status" value="1"/>
</dbReference>
<dbReference type="InterPro" id="IPR016024">
    <property type="entry name" value="ARM-type_fold"/>
</dbReference>
<evidence type="ECO:0000259" key="3">
    <source>
        <dbReference type="Pfam" id="PF24181"/>
    </source>
</evidence>
<organism evidence="4 5">
    <name type="scientific">Coprinopsis cinerea (strain Okayama-7 / 130 / ATCC MYA-4618 / FGSC 9003)</name>
    <name type="common">Inky cap fungus</name>
    <name type="synonym">Hormographiella aspergillata</name>
    <dbReference type="NCBI Taxonomy" id="240176"/>
    <lineage>
        <taxon>Eukaryota</taxon>
        <taxon>Fungi</taxon>
        <taxon>Dikarya</taxon>
        <taxon>Basidiomycota</taxon>
        <taxon>Agaricomycotina</taxon>
        <taxon>Agaricomycetes</taxon>
        <taxon>Agaricomycetidae</taxon>
        <taxon>Agaricales</taxon>
        <taxon>Agaricineae</taxon>
        <taxon>Psathyrellaceae</taxon>
        <taxon>Coprinopsis</taxon>
    </lineage>
</organism>
<dbReference type="KEGG" id="cci:CC1G_01850"/>
<feature type="domain" description="TTI1 C-terminal TPR" evidence="3">
    <location>
        <begin position="806"/>
        <end position="1096"/>
    </location>
</feature>
<dbReference type="Gene3D" id="1.25.10.10">
    <property type="entry name" value="Leucine-rich Repeat Variant"/>
    <property type="match status" value="1"/>
</dbReference>
<dbReference type="VEuPathDB" id="FungiDB:CC1G_01850"/>
<dbReference type="EMBL" id="AACS02000001">
    <property type="protein sequence ID" value="EAU92805.1"/>
    <property type="molecule type" value="Genomic_DNA"/>
</dbReference>
<dbReference type="FunCoup" id="A8N2U8">
    <property type="interactions" value="528"/>
</dbReference>
<dbReference type="PANTHER" id="PTHR18460">
    <property type="entry name" value="TEL2 INTERACTING PROTEIN 1 TTI1 FAMILY MEMBER"/>
    <property type="match status" value="1"/>
</dbReference>
<protein>
    <submittedName>
        <fullName evidence="4">Uncharacterized protein</fullName>
    </submittedName>
</protein>
<dbReference type="OrthoDB" id="49511at2759"/>
<keyword evidence="5" id="KW-1185">Reference proteome</keyword>
<dbReference type="InterPro" id="IPR049362">
    <property type="entry name" value="TTI1_rpt"/>
</dbReference>
<dbReference type="RefSeq" id="XP_001829170.1">
    <property type="nucleotide sequence ID" value="XM_001829118.1"/>
</dbReference>
<gene>
    <name evidence="4" type="ORF">CC1G_01850</name>
</gene>
<accession>A8N2U8</accession>
<reference evidence="4 5" key="1">
    <citation type="journal article" date="2010" name="Proc. Natl. Acad. Sci. U.S.A.">
        <title>Insights into evolution of multicellular fungi from the assembled chromosomes of the mushroom Coprinopsis cinerea (Coprinus cinereus).</title>
        <authorList>
            <person name="Stajich J.E."/>
            <person name="Wilke S.K."/>
            <person name="Ahren D."/>
            <person name="Au C.H."/>
            <person name="Birren B.W."/>
            <person name="Borodovsky M."/>
            <person name="Burns C."/>
            <person name="Canback B."/>
            <person name="Casselton L.A."/>
            <person name="Cheng C.K."/>
            <person name="Deng J."/>
            <person name="Dietrich F.S."/>
            <person name="Fargo D.C."/>
            <person name="Farman M.L."/>
            <person name="Gathman A.C."/>
            <person name="Goldberg J."/>
            <person name="Guigo R."/>
            <person name="Hoegger P.J."/>
            <person name="Hooker J.B."/>
            <person name="Huggins A."/>
            <person name="James T.Y."/>
            <person name="Kamada T."/>
            <person name="Kilaru S."/>
            <person name="Kodira C."/>
            <person name="Kues U."/>
            <person name="Kupfer D."/>
            <person name="Kwan H.S."/>
            <person name="Lomsadze A."/>
            <person name="Li W."/>
            <person name="Lilly W.W."/>
            <person name="Ma L.J."/>
            <person name="Mackey A.J."/>
            <person name="Manning G."/>
            <person name="Martin F."/>
            <person name="Muraguchi H."/>
            <person name="Natvig D.O."/>
            <person name="Palmerini H."/>
            <person name="Ramesh M.A."/>
            <person name="Rehmeyer C.J."/>
            <person name="Roe B.A."/>
            <person name="Shenoy N."/>
            <person name="Stanke M."/>
            <person name="Ter-Hovhannisyan V."/>
            <person name="Tunlid A."/>
            <person name="Velagapudi R."/>
            <person name="Vision T.J."/>
            <person name="Zeng Q."/>
            <person name="Zolan M.E."/>
            <person name="Pukkila P.J."/>
        </authorList>
    </citation>
    <scope>NUCLEOTIDE SEQUENCE [LARGE SCALE GENOMIC DNA]</scope>
    <source>
        <strain evidence="5">Okayama-7 / 130 / ATCC MYA-4618 / FGSC 9003</strain>
    </source>
</reference>
<evidence type="ECO:0000256" key="1">
    <source>
        <dbReference type="SAM" id="MobiDB-lite"/>
    </source>
</evidence>
<feature type="region of interest" description="Disordered" evidence="1">
    <location>
        <begin position="861"/>
        <end position="907"/>
    </location>
</feature>
<dbReference type="PANTHER" id="PTHR18460:SF3">
    <property type="entry name" value="TELO2-INTERACTING PROTEIN 1 HOMOLOG"/>
    <property type="match status" value="1"/>
</dbReference>
<evidence type="ECO:0000313" key="5">
    <source>
        <dbReference type="Proteomes" id="UP000001861"/>
    </source>
</evidence>
<dbReference type="Pfam" id="PF21547">
    <property type="entry name" value="TTI1"/>
    <property type="match status" value="1"/>
</dbReference>
<evidence type="ECO:0000259" key="2">
    <source>
        <dbReference type="Pfam" id="PF24173"/>
    </source>
</evidence>
<dbReference type="InterPro" id="IPR011989">
    <property type="entry name" value="ARM-like"/>
</dbReference>
<name>A8N2U8_COPC7</name>
<evidence type="ECO:0000313" key="4">
    <source>
        <dbReference type="EMBL" id="EAU92805.1"/>
    </source>
</evidence>
<dbReference type="Pfam" id="PF24173">
    <property type="entry name" value="TPR_TTI1_N"/>
    <property type="match status" value="1"/>
</dbReference>
<dbReference type="Pfam" id="PF24181">
    <property type="entry name" value="TPR_TTI1_C"/>
    <property type="match status" value="1"/>
</dbReference>
<dbReference type="InterPro" id="IPR052587">
    <property type="entry name" value="TELO2-interacting_protein_1"/>
</dbReference>
<dbReference type="InParanoid" id="A8N2U8"/>
<proteinExistence type="predicted"/>
<dbReference type="GO" id="GO:0005737">
    <property type="term" value="C:cytoplasm"/>
    <property type="evidence" value="ECO:0007669"/>
    <property type="project" value="TreeGrafter"/>
</dbReference>
<dbReference type="GeneID" id="6005596"/>
<dbReference type="InterPro" id="IPR057566">
    <property type="entry name" value="TPR_TTI1_N"/>
</dbReference>
<dbReference type="AlphaFoldDB" id="A8N2U8"/>
<dbReference type="InterPro" id="IPR057567">
    <property type="entry name" value="TPR_TTI1_C"/>
</dbReference>
<dbReference type="OMA" id="PHPKKPW"/>
<dbReference type="eggNOG" id="KOG4524">
    <property type="taxonomic scope" value="Eukaryota"/>
</dbReference>
<sequence>MATSSAINRDFQRFKAVCVPILGSAKLTPKSIPTVSSLLSTLLQLLRETDKANLNESFIAYIFFPLKGIFERNASEEIPDQVLEKLLLCLSILCDVWWWTCAPEIWKQLFILCGSVIGGMEAKGKAKARDDETKEAAVQCLNSLIRQRSPQDAMALGKPVDVAQDRFNELQDFASSPQFIPILGQTLDYILGVTLSPRLSLQRSSIDLLYSVIENYAPERMIPTVLPGVASGMTKACLGASGNKGWINGEIVAAALKVLQVAIVKAISDDVCMREGALPRFQDLEDLVNFGKDNARPVDDTKSTPLVARTQAWLRATASQLHIAINSLSPLVKHPTPSAIYGLIDFSTEVLSSTTLTLPQTQPLLLSFLLSAANSEYPKITTKAVDSLKGLLAMANAGPALMQQLAQMTTDNMSALPRLLSSQSDARIQHVAEMITSVCKLGASDSENNIVSSISKVVGKLLGPTGGVEKWGWSLLAVLELVNPSVTVTHNSSAQLMLENNPETSWVPFPELFFRNVASHETRRSLETMLRALGQVGGDACLFSVEWFIDVGRSGTTSRSVAAMWCGCRILEGISGLDLSSENSLDKLVLQRSKRLEKQVRALARSIAELWDKSDFEELDQEASPQPRPPNEHLELDVQHQKGLVPLDETLKIFRNKPTPDTRIVNQPMLHRSLCLQLIAIAAGVLQSRFDSVFIFILYPILHSIVSPASFLSSSGFAALNYVTIATSYASPANLLLSNFDYALDSVSRRLTRRWLDIDATKVLVVLIRLVGRDVVDKAGDVVEECFDRLDAYHGYGIIVDGLIEVLAEVLNVIEADVKANPAAQPAREEDTPSNQHQQLTCLDELLAWLPVRSMVNLDADNTDYGPAPRKAWGKQKAEGEEDSDDEPVDSKQPESEAQPETSSQQLTKQIISRSLYFLTHESPVIRARILTLLKLSVPVLPESSLLPSIHNAWPFIVNRLADHETFVVSATASLVEALAVHVGSFMYRRIWDEIWPRFQTLLKQLKAADSVNALARRTNSAVGTESAYTHSHRLYKSIINTMTAVMHGVHVRDSSFWDALVLFRRFLGRHVHEELQLCATNFYLAAGKKNEDAVWLVLEASVRDIPPVMTFMRDDQWHIESNAKCILAQLGSR</sequence>
<feature type="domain" description="TTI1 N-terminal TPR" evidence="2">
    <location>
        <begin position="11"/>
        <end position="375"/>
    </location>
</feature>
<comment type="caution">
    <text evidence="4">The sequence shown here is derived from an EMBL/GenBank/DDBJ whole genome shotgun (WGS) entry which is preliminary data.</text>
</comment>